<evidence type="ECO:0000313" key="10">
    <source>
        <dbReference type="Proteomes" id="UP001565242"/>
    </source>
</evidence>
<evidence type="ECO:0000256" key="5">
    <source>
        <dbReference type="ARBA" id="ARBA00022989"/>
    </source>
</evidence>
<dbReference type="PANTHER" id="PTHR37937">
    <property type="entry name" value="CONJUGATIVE TRANSFER: DNA TRANSPORT"/>
    <property type="match status" value="1"/>
</dbReference>
<dbReference type="Proteomes" id="UP001565242">
    <property type="component" value="Unassembled WGS sequence"/>
</dbReference>
<dbReference type="EMBL" id="JBCLSQ010000015">
    <property type="protein sequence ID" value="MEY8538161.1"/>
    <property type="molecule type" value="Genomic_DNA"/>
</dbReference>
<sequence>MKKIRKYSPLTLIVLTITYFINRSVDIFFKTPGSLYENKIPNFQERFLPELKANPYAISFDAPALIACALFLRLILLVLASRDTRVYRRGEESGSSREGRLDDIRPFADKTFENNIILGQDALMSLSNNYKDVSLQRNKNVYLVGGPGAWKSSTYNIPNISQMNASFLITDPKGELRNATAKMLERNGYDVKILDLKTLTNTDQFNPFAYIHSEEMLEDVIDVIINASNGELEKRGEPFWDNSEKLLLSALFSYLYYSYKGYKGIPGSGEMPCLADIAELVRHLDSPDDAVKSPVELMFDDFEAYFGSDNPAVLTFKSFKNYKGDTRASVVSMPSARFRMFNLESVRSITSRDTMELDKIGEKKTAIFIVLSDLNGTYNFLASLFFMLSFQLLEDVADYKHGGRLPIPVRMIFEEFPSIGKIPNILKAIAIFRGRGVSFEFTSQNFDQLKRIYKDTWEELIGACDSLIYLSGSTTELTVKTFSERSGNQTIGKISEGRSFGGSQSGSKNTDSIGRKVFMQDEVERLDRLHALVKISNKPLVKVKKYNAKKHPRAKEWGDKPGTENWYDYKRYRTELEEIEASVAQNSENEMLVVTEITI</sequence>
<evidence type="ECO:0000313" key="9">
    <source>
        <dbReference type="EMBL" id="MEY8538161.1"/>
    </source>
</evidence>
<organism evidence="9 10">
    <name type="scientific">Lactococcus muris</name>
    <dbReference type="NCBI Taxonomy" id="2941330"/>
    <lineage>
        <taxon>Bacteria</taxon>
        <taxon>Bacillati</taxon>
        <taxon>Bacillota</taxon>
        <taxon>Bacilli</taxon>
        <taxon>Lactobacillales</taxon>
        <taxon>Streptococcaceae</taxon>
        <taxon>Lactococcus</taxon>
    </lineage>
</organism>
<name>A0ABV4D8T1_9LACT</name>
<dbReference type="InterPro" id="IPR003688">
    <property type="entry name" value="TraG/VirD4"/>
</dbReference>
<comment type="similarity">
    <text evidence="2">Belongs to the VirD4/TraG family.</text>
</comment>
<accession>A0ABV4D8T1</accession>
<dbReference type="CDD" id="cd01127">
    <property type="entry name" value="TrwB_TraG_TraD_VirD4"/>
    <property type="match status" value="1"/>
</dbReference>
<dbReference type="Gene3D" id="3.40.50.300">
    <property type="entry name" value="P-loop containing nucleotide triphosphate hydrolases"/>
    <property type="match status" value="1"/>
</dbReference>
<dbReference type="Pfam" id="PF02534">
    <property type="entry name" value="T4SS-DNA_transf"/>
    <property type="match status" value="1"/>
</dbReference>
<feature type="transmembrane region" description="Helical" evidence="8">
    <location>
        <begin position="56"/>
        <end position="79"/>
    </location>
</feature>
<evidence type="ECO:0000256" key="1">
    <source>
        <dbReference type="ARBA" id="ARBA00004651"/>
    </source>
</evidence>
<dbReference type="PANTHER" id="PTHR37937:SF1">
    <property type="entry name" value="CONJUGATIVE TRANSFER: DNA TRANSPORT"/>
    <property type="match status" value="1"/>
</dbReference>
<dbReference type="InterPro" id="IPR027417">
    <property type="entry name" value="P-loop_NTPase"/>
</dbReference>
<evidence type="ECO:0000256" key="8">
    <source>
        <dbReference type="SAM" id="Phobius"/>
    </source>
</evidence>
<evidence type="ECO:0000256" key="7">
    <source>
        <dbReference type="SAM" id="MobiDB-lite"/>
    </source>
</evidence>
<dbReference type="NCBIfam" id="NF045973">
    <property type="entry name" value="conju_CD1115"/>
    <property type="match status" value="1"/>
</dbReference>
<comment type="subcellular location">
    <subcellularLocation>
        <location evidence="1">Cell membrane</location>
        <topology evidence="1">Multi-pass membrane protein</topology>
    </subcellularLocation>
</comment>
<comment type="caution">
    <text evidence="9">The sequence shown here is derived from an EMBL/GenBank/DDBJ whole genome shotgun (WGS) entry which is preliminary data.</text>
</comment>
<dbReference type="SUPFAM" id="SSF52540">
    <property type="entry name" value="P-loop containing nucleoside triphosphate hydrolases"/>
    <property type="match status" value="1"/>
</dbReference>
<feature type="transmembrane region" description="Helical" evidence="8">
    <location>
        <begin position="7"/>
        <end position="25"/>
    </location>
</feature>
<evidence type="ECO:0000256" key="2">
    <source>
        <dbReference type="ARBA" id="ARBA00008806"/>
    </source>
</evidence>
<evidence type="ECO:0000256" key="3">
    <source>
        <dbReference type="ARBA" id="ARBA00022475"/>
    </source>
</evidence>
<evidence type="ECO:0000256" key="6">
    <source>
        <dbReference type="ARBA" id="ARBA00023136"/>
    </source>
</evidence>
<feature type="region of interest" description="Disordered" evidence="7">
    <location>
        <begin position="492"/>
        <end position="513"/>
    </location>
</feature>
<keyword evidence="4 8" id="KW-0812">Transmembrane</keyword>
<dbReference type="InterPro" id="IPR051539">
    <property type="entry name" value="T4SS-coupling_protein"/>
</dbReference>
<dbReference type="RefSeq" id="WP_369918362.1">
    <property type="nucleotide sequence ID" value="NZ_JBCLSQ010000015.1"/>
</dbReference>
<gene>
    <name evidence="9" type="ORF">AALM99_06870</name>
</gene>
<protein>
    <submittedName>
        <fullName evidence="9">Type IV secretory system conjugative DNA transfer family protein</fullName>
    </submittedName>
</protein>
<keyword evidence="6 8" id="KW-0472">Membrane</keyword>
<keyword evidence="5 8" id="KW-1133">Transmembrane helix</keyword>
<keyword evidence="10" id="KW-1185">Reference proteome</keyword>
<keyword evidence="3" id="KW-1003">Cell membrane</keyword>
<proteinExistence type="inferred from homology"/>
<evidence type="ECO:0000256" key="4">
    <source>
        <dbReference type="ARBA" id="ARBA00022692"/>
    </source>
</evidence>
<reference evidence="9 10" key="1">
    <citation type="submission" date="2024-03" db="EMBL/GenBank/DDBJ databases">
        <title>Mouse gut bacterial collection (mGBC) of GemPharmatech.</title>
        <authorList>
            <person name="He Y."/>
            <person name="Dong L."/>
            <person name="Wu D."/>
            <person name="Gao X."/>
            <person name="Lin Z."/>
        </authorList>
    </citation>
    <scope>NUCLEOTIDE SEQUENCE [LARGE SCALE GENOMIC DNA]</scope>
    <source>
        <strain evidence="9 10">20-218</strain>
    </source>
</reference>